<evidence type="ECO:0000256" key="7">
    <source>
        <dbReference type="ARBA" id="ARBA00023163"/>
    </source>
</evidence>
<evidence type="ECO:0000256" key="2">
    <source>
        <dbReference type="ARBA" id="ARBA00022723"/>
    </source>
</evidence>
<accession>A0A2Z6RV92</accession>
<keyword evidence="12" id="KW-1185">Reference proteome</keyword>
<evidence type="ECO:0000313" key="12">
    <source>
        <dbReference type="Proteomes" id="UP000247702"/>
    </source>
</evidence>
<dbReference type="PANTHER" id="PTHR46481">
    <property type="entry name" value="ZINC FINGER BED DOMAIN-CONTAINING PROTEIN 4"/>
    <property type="match status" value="1"/>
</dbReference>
<dbReference type="SMART" id="SM00614">
    <property type="entry name" value="ZnF_BED"/>
    <property type="match status" value="1"/>
</dbReference>
<feature type="domain" description="BED-type" evidence="10">
    <location>
        <begin position="51"/>
        <end position="108"/>
    </location>
</feature>
<dbReference type="PANTHER" id="PTHR46481:SF10">
    <property type="entry name" value="ZINC FINGER BED DOMAIN-CONTAINING PROTEIN 39"/>
    <property type="match status" value="1"/>
</dbReference>
<evidence type="ECO:0000259" key="10">
    <source>
        <dbReference type="PROSITE" id="PS50808"/>
    </source>
</evidence>
<keyword evidence="3 9" id="KW-0863">Zinc-finger</keyword>
<evidence type="ECO:0000256" key="3">
    <source>
        <dbReference type="ARBA" id="ARBA00022771"/>
    </source>
</evidence>
<organism evidence="11 12">
    <name type="scientific">Rhizophagus clarus</name>
    <dbReference type="NCBI Taxonomy" id="94130"/>
    <lineage>
        <taxon>Eukaryota</taxon>
        <taxon>Fungi</taxon>
        <taxon>Fungi incertae sedis</taxon>
        <taxon>Mucoromycota</taxon>
        <taxon>Glomeromycotina</taxon>
        <taxon>Glomeromycetes</taxon>
        <taxon>Glomerales</taxon>
        <taxon>Glomeraceae</taxon>
        <taxon>Rhizophagus</taxon>
    </lineage>
</organism>
<dbReference type="InterPro" id="IPR008906">
    <property type="entry name" value="HATC_C_dom"/>
</dbReference>
<evidence type="ECO:0000256" key="9">
    <source>
        <dbReference type="PROSITE-ProRule" id="PRU00027"/>
    </source>
</evidence>
<name>A0A2Z6RV92_9GLOM</name>
<dbReference type="Proteomes" id="UP000247702">
    <property type="component" value="Unassembled WGS sequence"/>
</dbReference>
<dbReference type="EMBL" id="BEXD01001824">
    <property type="protein sequence ID" value="GBB95898.1"/>
    <property type="molecule type" value="Genomic_DNA"/>
</dbReference>
<dbReference type="InterPro" id="IPR052035">
    <property type="entry name" value="ZnF_BED_domain_contain"/>
</dbReference>
<dbReference type="Pfam" id="PF05699">
    <property type="entry name" value="Dimer_Tnp_hAT"/>
    <property type="match status" value="1"/>
</dbReference>
<comment type="caution">
    <text evidence="11">The sequence shown here is derived from an EMBL/GenBank/DDBJ whole genome shotgun (WGS) entry which is preliminary data.</text>
</comment>
<evidence type="ECO:0000256" key="4">
    <source>
        <dbReference type="ARBA" id="ARBA00022833"/>
    </source>
</evidence>
<evidence type="ECO:0000256" key="8">
    <source>
        <dbReference type="ARBA" id="ARBA00023242"/>
    </source>
</evidence>
<keyword evidence="6" id="KW-0238">DNA-binding</keyword>
<dbReference type="GO" id="GO:0046983">
    <property type="term" value="F:protein dimerization activity"/>
    <property type="evidence" value="ECO:0007669"/>
    <property type="project" value="InterPro"/>
</dbReference>
<evidence type="ECO:0000256" key="5">
    <source>
        <dbReference type="ARBA" id="ARBA00023015"/>
    </source>
</evidence>
<dbReference type="GO" id="GO:0003677">
    <property type="term" value="F:DNA binding"/>
    <property type="evidence" value="ECO:0007669"/>
    <property type="project" value="UniProtKB-KW"/>
</dbReference>
<dbReference type="AlphaFoldDB" id="A0A2Z6RV92"/>
<keyword evidence="4" id="KW-0862">Zinc</keyword>
<evidence type="ECO:0000313" key="11">
    <source>
        <dbReference type="EMBL" id="GBB95898.1"/>
    </source>
</evidence>
<dbReference type="SUPFAM" id="SSF53098">
    <property type="entry name" value="Ribonuclease H-like"/>
    <property type="match status" value="1"/>
</dbReference>
<comment type="subcellular location">
    <subcellularLocation>
        <location evidence="1">Nucleus</location>
    </subcellularLocation>
</comment>
<dbReference type="GO" id="GO:0008270">
    <property type="term" value="F:zinc ion binding"/>
    <property type="evidence" value="ECO:0007669"/>
    <property type="project" value="UniProtKB-KW"/>
</dbReference>
<reference evidence="11 12" key="1">
    <citation type="submission" date="2017-11" db="EMBL/GenBank/DDBJ databases">
        <title>The genome of Rhizophagus clarus HR1 reveals common genetic basis of auxotrophy among arbuscular mycorrhizal fungi.</title>
        <authorList>
            <person name="Kobayashi Y."/>
        </authorList>
    </citation>
    <scope>NUCLEOTIDE SEQUENCE [LARGE SCALE GENOMIC DNA]</scope>
    <source>
        <strain evidence="11 12">HR1</strain>
    </source>
</reference>
<proteinExistence type="predicted"/>
<keyword evidence="2" id="KW-0479">Metal-binding</keyword>
<evidence type="ECO:0000256" key="6">
    <source>
        <dbReference type="ARBA" id="ARBA00023125"/>
    </source>
</evidence>
<keyword evidence="5" id="KW-0805">Transcription regulation</keyword>
<gene>
    <name evidence="11" type="ORF">RclHR1_02640012</name>
</gene>
<sequence>MASTSRKRVKGKETTFHLYKKNCISGNANTIIIPVEEQNDPEEPKWIPNTRRTSFVWKFFQAKTDSCAYCRYIADNNEECRYSCIYKSQTSSMIYHIQNVHKEYEKKSEETKQQELRYAVADWIIIDRLLFRAIQGQGFRRMIKKINAAFIPLCYATLKQDIGCGYETAIELMKDHIEKTCIYASITTDLWISRAKTEYIERLEDAQREIFVRQTGVYNSSLLSTKDNQNEQESTYTSWKRLRELKEPIKCLYTTLALEINHEAKKDYQQLTNLMLSDDEWNFLDKLIELLILIERATEFLGEEEQDNLEIEDISAEYPSLSLNNFDSIINTIKKGIFDALFDYWNTPIKFYFQDFGPPQTLPSTNNEVYYYLNNTNTPQVFPDIDIFQWWVDNKKKFPILFKIARKYLEIPATSVPSERLFSDAGISNLFYWKWPISGKIMGYICARSLPHFGPWNNFSPSAIAKLCTKPIVRSHPKISEQTEPELNWTIPLSDSASIPEFMDNNNSNNKLEDASSVDANFQFPMGWALKSNQKLRGKRKGKKMKKNVKELLKSFFLNGNLNQKDKMLAKNMHNELLMFVESGELKADDIPKITTIQNWISAYA</sequence>
<keyword evidence="8" id="KW-0539">Nucleus</keyword>
<dbReference type="PROSITE" id="PS50808">
    <property type="entry name" value="ZF_BED"/>
    <property type="match status" value="1"/>
</dbReference>
<evidence type="ECO:0000256" key="1">
    <source>
        <dbReference type="ARBA" id="ARBA00004123"/>
    </source>
</evidence>
<dbReference type="GO" id="GO:0005634">
    <property type="term" value="C:nucleus"/>
    <property type="evidence" value="ECO:0007669"/>
    <property type="project" value="UniProtKB-SubCell"/>
</dbReference>
<dbReference type="InterPro" id="IPR003656">
    <property type="entry name" value="Znf_BED"/>
</dbReference>
<dbReference type="InterPro" id="IPR012337">
    <property type="entry name" value="RNaseH-like_sf"/>
</dbReference>
<protein>
    <recommendedName>
        <fullName evidence="10">BED-type domain-containing protein</fullName>
    </recommendedName>
</protein>
<keyword evidence="7" id="KW-0804">Transcription</keyword>